<protein>
    <recommendedName>
        <fullName evidence="4">Spherulation-specific family 4</fullName>
    </recommendedName>
</protein>
<gene>
    <name evidence="2" type="ORF">N7460_002881</name>
</gene>
<keyword evidence="1" id="KW-0732">Signal</keyword>
<feature type="chain" id="PRO_5042064582" description="Spherulation-specific family 4" evidence="1">
    <location>
        <begin position="18"/>
        <end position="279"/>
    </location>
</feature>
<organism evidence="2 3">
    <name type="scientific">Penicillium canescens</name>
    <dbReference type="NCBI Taxonomy" id="5083"/>
    <lineage>
        <taxon>Eukaryota</taxon>
        <taxon>Fungi</taxon>
        <taxon>Dikarya</taxon>
        <taxon>Ascomycota</taxon>
        <taxon>Pezizomycotina</taxon>
        <taxon>Eurotiomycetes</taxon>
        <taxon>Eurotiomycetidae</taxon>
        <taxon>Eurotiales</taxon>
        <taxon>Aspergillaceae</taxon>
        <taxon>Penicillium</taxon>
    </lineage>
</organism>
<reference evidence="2" key="2">
    <citation type="submission" date="2023-01" db="EMBL/GenBank/DDBJ databases">
        <authorList>
            <person name="Petersen C."/>
        </authorList>
    </citation>
    <scope>NUCLEOTIDE SEQUENCE</scope>
    <source>
        <strain evidence="2">IBT 15450</strain>
    </source>
</reference>
<evidence type="ECO:0000313" key="2">
    <source>
        <dbReference type="EMBL" id="KAJ6052347.1"/>
    </source>
</evidence>
<sequence>MHGIFSTIATIFTLVSAVQSVAVLVPLYTWPGTDSWQPVYDSLEANPYTTFYLIVNPQSGPGSTEFPQNIFITAFAKLNSYSNAKLLGYISTVYGNRAIADVEREVSVYSNWASYQGKNIAVDGIFFDEGSNGQDTTKLAYYQQISKTAKNSHLNIVIFNPGAKIMADTPEWFAAADFIVEYENTWANWVSLAPTEHLSNMEYYHKIAIMLRGAPGDASITDVALLATSMGLGAIYLTYDNDYMTDQSVLSVSKVAVGVGMVPPQVGVPQRAGHRREAH</sequence>
<comment type="caution">
    <text evidence="2">The sequence shown here is derived from an EMBL/GenBank/DDBJ whole genome shotgun (WGS) entry which is preliminary data.</text>
</comment>
<name>A0AAD6NE24_PENCN</name>
<dbReference type="InterPro" id="IPR021986">
    <property type="entry name" value="Spherulin4"/>
</dbReference>
<keyword evidence="3" id="KW-1185">Reference proteome</keyword>
<accession>A0AAD6NE24</accession>
<proteinExistence type="predicted"/>
<evidence type="ECO:0000313" key="3">
    <source>
        <dbReference type="Proteomes" id="UP001219568"/>
    </source>
</evidence>
<reference evidence="2" key="1">
    <citation type="journal article" date="2023" name="IMA Fungus">
        <title>Comparative genomic study of the Penicillium genus elucidates a diverse pangenome and 15 lateral gene transfer events.</title>
        <authorList>
            <person name="Petersen C."/>
            <person name="Sorensen T."/>
            <person name="Nielsen M.R."/>
            <person name="Sondergaard T.E."/>
            <person name="Sorensen J.L."/>
            <person name="Fitzpatrick D.A."/>
            <person name="Frisvad J.C."/>
            <person name="Nielsen K.L."/>
        </authorList>
    </citation>
    <scope>NUCLEOTIDE SEQUENCE</scope>
    <source>
        <strain evidence="2">IBT 15450</strain>
    </source>
</reference>
<dbReference type="Proteomes" id="UP001219568">
    <property type="component" value="Unassembled WGS sequence"/>
</dbReference>
<dbReference type="AlphaFoldDB" id="A0AAD6NE24"/>
<dbReference type="EMBL" id="JAQJZL010000002">
    <property type="protein sequence ID" value="KAJ6052347.1"/>
    <property type="molecule type" value="Genomic_DNA"/>
</dbReference>
<evidence type="ECO:0000256" key="1">
    <source>
        <dbReference type="SAM" id="SignalP"/>
    </source>
</evidence>
<dbReference type="PANTHER" id="PTHR35040:SF9">
    <property type="entry name" value="4-LIKE CELL SURFACE PROTEIN, PUTATIVE (AFU_ORTHOLOGUE AFUA_4G14080)-RELATED"/>
    <property type="match status" value="1"/>
</dbReference>
<evidence type="ECO:0008006" key="4">
    <source>
        <dbReference type="Google" id="ProtNLM"/>
    </source>
</evidence>
<feature type="signal peptide" evidence="1">
    <location>
        <begin position="1"/>
        <end position="17"/>
    </location>
</feature>
<dbReference type="PANTHER" id="PTHR35040">
    <property type="match status" value="1"/>
</dbReference>
<dbReference type="Pfam" id="PF12138">
    <property type="entry name" value="Spherulin4"/>
    <property type="match status" value="1"/>
</dbReference>